<proteinExistence type="predicted"/>
<name>A0A0A9BPI7_ARUDO</name>
<dbReference type="AlphaFoldDB" id="A0A0A9BPI7"/>
<feature type="compositionally biased region" description="Low complexity" evidence="1">
    <location>
        <begin position="47"/>
        <end position="73"/>
    </location>
</feature>
<organism evidence="2">
    <name type="scientific">Arundo donax</name>
    <name type="common">Giant reed</name>
    <name type="synonym">Donax arundinaceus</name>
    <dbReference type="NCBI Taxonomy" id="35708"/>
    <lineage>
        <taxon>Eukaryota</taxon>
        <taxon>Viridiplantae</taxon>
        <taxon>Streptophyta</taxon>
        <taxon>Embryophyta</taxon>
        <taxon>Tracheophyta</taxon>
        <taxon>Spermatophyta</taxon>
        <taxon>Magnoliopsida</taxon>
        <taxon>Liliopsida</taxon>
        <taxon>Poales</taxon>
        <taxon>Poaceae</taxon>
        <taxon>PACMAD clade</taxon>
        <taxon>Arundinoideae</taxon>
        <taxon>Arundineae</taxon>
        <taxon>Arundo</taxon>
    </lineage>
</organism>
<evidence type="ECO:0000256" key="1">
    <source>
        <dbReference type="SAM" id="MobiDB-lite"/>
    </source>
</evidence>
<feature type="region of interest" description="Disordered" evidence="1">
    <location>
        <begin position="1"/>
        <end position="86"/>
    </location>
</feature>
<dbReference type="EMBL" id="GBRH01233812">
    <property type="protein sequence ID" value="JAD64083.1"/>
    <property type="molecule type" value="Transcribed_RNA"/>
</dbReference>
<accession>A0A0A9BPI7</accession>
<protein>
    <submittedName>
        <fullName evidence="2">Uncharacterized protein</fullName>
    </submittedName>
</protein>
<reference evidence="2" key="2">
    <citation type="journal article" date="2015" name="Data Brief">
        <title>Shoot transcriptome of the giant reed, Arundo donax.</title>
        <authorList>
            <person name="Barrero R.A."/>
            <person name="Guerrero F.D."/>
            <person name="Moolhuijzen P."/>
            <person name="Goolsby J.A."/>
            <person name="Tidwell J."/>
            <person name="Bellgard S.E."/>
            <person name="Bellgard M.I."/>
        </authorList>
    </citation>
    <scope>NUCLEOTIDE SEQUENCE</scope>
    <source>
        <tissue evidence="2">Shoot tissue taken approximately 20 cm above the soil surface</tissue>
    </source>
</reference>
<feature type="compositionally biased region" description="Pro residues" evidence="1">
    <location>
        <begin position="74"/>
        <end position="86"/>
    </location>
</feature>
<reference evidence="2" key="1">
    <citation type="submission" date="2014-09" db="EMBL/GenBank/DDBJ databases">
        <authorList>
            <person name="Magalhaes I.L.F."/>
            <person name="Oliveira U."/>
            <person name="Santos F.R."/>
            <person name="Vidigal T.H.D.A."/>
            <person name="Brescovit A.D."/>
            <person name="Santos A.J."/>
        </authorList>
    </citation>
    <scope>NUCLEOTIDE SEQUENCE</scope>
    <source>
        <tissue evidence="2">Shoot tissue taken approximately 20 cm above the soil surface</tissue>
    </source>
</reference>
<evidence type="ECO:0000313" key="2">
    <source>
        <dbReference type="EMBL" id="JAD64083.1"/>
    </source>
</evidence>
<sequence>MPPPPAAGVARPRARRRRWGRPDQRPPRGPAPLGARPASDAPARLRTPASSPASGAPSGPTFPSSFSTASTSPPTTPRSPRSPAPR</sequence>